<evidence type="ECO:0000313" key="4">
    <source>
        <dbReference type="Proteomes" id="UP001489004"/>
    </source>
</evidence>
<dbReference type="GO" id="GO:0005509">
    <property type="term" value="F:calcium ion binding"/>
    <property type="evidence" value="ECO:0007669"/>
    <property type="project" value="InterPro"/>
</dbReference>
<dbReference type="Proteomes" id="UP001489004">
    <property type="component" value="Unassembled WGS sequence"/>
</dbReference>
<evidence type="ECO:0000313" key="3">
    <source>
        <dbReference type="EMBL" id="KAK9811359.1"/>
    </source>
</evidence>
<dbReference type="CDD" id="cd00051">
    <property type="entry name" value="EFh"/>
    <property type="match status" value="2"/>
</dbReference>
<dbReference type="PANTHER" id="PTHR23064">
    <property type="entry name" value="TROPONIN"/>
    <property type="match status" value="1"/>
</dbReference>
<keyword evidence="1" id="KW-0106">Calcium</keyword>
<dbReference type="InterPro" id="IPR052591">
    <property type="entry name" value="CML21-like"/>
</dbReference>
<dbReference type="InterPro" id="IPR011992">
    <property type="entry name" value="EF-hand-dom_pair"/>
</dbReference>
<dbReference type="Pfam" id="PF13499">
    <property type="entry name" value="EF-hand_7"/>
    <property type="match status" value="1"/>
</dbReference>
<dbReference type="AlphaFoldDB" id="A0AAW1PP45"/>
<dbReference type="Pfam" id="PF13202">
    <property type="entry name" value="EF-hand_5"/>
    <property type="match status" value="1"/>
</dbReference>
<dbReference type="SMART" id="SM00054">
    <property type="entry name" value="EFh"/>
    <property type="match status" value="4"/>
</dbReference>
<dbReference type="Gene3D" id="1.10.238.10">
    <property type="entry name" value="EF-hand"/>
    <property type="match status" value="2"/>
</dbReference>
<proteinExistence type="predicted"/>
<protein>
    <recommendedName>
        <fullName evidence="2">EF-hand domain-containing protein</fullName>
    </recommendedName>
</protein>
<dbReference type="InterPro" id="IPR018247">
    <property type="entry name" value="EF_Hand_1_Ca_BS"/>
</dbReference>
<gene>
    <name evidence="3" type="ORF">WJX72_002467</name>
</gene>
<accession>A0AAW1PP45</accession>
<dbReference type="PROSITE" id="PS00018">
    <property type="entry name" value="EF_HAND_1"/>
    <property type="match status" value="3"/>
</dbReference>
<feature type="domain" description="EF-hand" evidence="2">
    <location>
        <begin position="188"/>
        <end position="223"/>
    </location>
</feature>
<dbReference type="PROSITE" id="PS50222">
    <property type="entry name" value="EF_HAND_2"/>
    <property type="match status" value="4"/>
</dbReference>
<dbReference type="SUPFAM" id="SSF47473">
    <property type="entry name" value="EF-hand"/>
    <property type="match status" value="1"/>
</dbReference>
<feature type="domain" description="EF-hand" evidence="2">
    <location>
        <begin position="85"/>
        <end position="120"/>
    </location>
</feature>
<name>A0AAW1PP45_9CHLO</name>
<keyword evidence="4" id="KW-1185">Reference proteome</keyword>
<organism evidence="3 4">
    <name type="scientific">[Myrmecia] bisecta</name>
    <dbReference type="NCBI Taxonomy" id="41462"/>
    <lineage>
        <taxon>Eukaryota</taxon>
        <taxon>Viridiplantae</taxon>
        <taxon>Chlorophyta</taxon>
        <taxon>core chlorophytes</taxon>
        <taxon>Trebouxiophyceae</taxon>
        <taxon>Trebouxiales</taxon>
        <taxon>Trebouxiaceae</taxon>
        <taxon>Myrmecia</taxon>
    </lineage>
</organism>
<comment type="caution">
    <text evidence="3">The sequence shown here is derived from an EMBL/GenBank/DDBJ whole genome shotgun (WGS) entry which is preliminary data.</text>
</comment>
<feature type="domain" description="EF-hand" evidence="2">
    <location>
        <begin position="140"/>
        <end position="175"/>
    </location>
</feature>
<dbReference type="InterPro" id="IPR002048">
    <property type="entry name" value="EF_hand_dom"/>
</dbReference>
<dbReference type="EMBL" id="JALJOR010000009">
    <property type="protein sequence ID" value="KAK9811359.1"/>
    <property type="molecule type" value="Genomic_DNA"/>
</dbReference>
<sequence>MGGKSSKTASAGNFLEEKLAEVIKRKAARRPPPTTKFTKLLLRFPQMRNGFNKCRAVFRDIDADHSRSVDLQELRIGCRRHGFSVPDDLVVKIFQSTDLDGNHVLDFREFIVVLAIISMFEADLHGGTGPAQSLDPEIVQAFAIAEEAFLYFDASRDGYMQKDEVMAALAETETHIAAQARPGSLGPRNTSILAKRFEEMDWDNNGQISFKEFLYAVQSWVLDEDDEVEDAEANANFDSLRKSDF</sequence>
<reference evidence="3 4" key="1">
    <citation type="journal article" date="2024" name="Nat. Commun.">
        <title>Phylogenomics reveals the evolutionary origins of lichenization in chlorophyte algae.</title>
        <authorList>
            <person name="Puginier C."/>
            <person name="Libourel C."/>
            <person name="Otte J."/>
            <person name="Skaloud P."/>
            <person name="Haon M."/>
            <person name="Grisel S."/>
            <person name="Petersen M."/>
            <person name="Berrin J.G."/>
            <person name="Delaux P.M."/>
            <person name="Dal Grande F."/>
            <person name="Keller J."/>
        </authorList>
    </citation>
    <scope>NUCLEOTIDE SEQUENCE [LARGE SCALE GENOMIC DNA]</scope>
    <source>
        <strain evidence="3 4">SAG 2043</strain>
    </source>
</reference>
<evidence type="ECO:0000256" key="1">
    <source>
        <dbReference type="ARBA" id="ARBA00022837"/>
    </source>
</evidence>
<feature type="domain" description="EF-hand" evidence="2">
    <location>
        <begin position="49"/>
        <end position="84"/>
    </location>
</feature>
<evidence type="ECO:0000259" key="2">
    <source>
        <dbReference type="PROSITE" id="PS50222"/>
    </source>
</evidence>